<sequence length="118" mass="12506">MKFTLAAIGLVFAALAASPSGAQTSTCYRLGNIASCSLQPNGDENPAQRRYSGFQEAERLRKDNADREEAQKQQGLLEEVGALVADGRCSDARKTALRAGDFALADRAGGMCKPAGKR</sequence>
<organism evidence="2 3">
    <name type="scientific">Novosphingobium lindaniclasticum LE124</name>
    <dbReference type="NCBI Taxonomy" id="1096930"/>
    <lineage>
        <taxon>Bacteria</taxon>
        <taxon>Pseudomonadati</taxon>
        <taxon>Pseudomonadota</taxon>
        <taxon>Alphaproteobacteria</taxon>
        <taxon>Sphingomonadales</taxon>
        <taxon>Sphingomonadaceae</taxon>
        <taxon>Novosphingobium</taxon>
    </lineage>
</organism>
<name>T0HLF9_9SPHN</name>
<comment type="caution">
    <text evidence="2">The sequence shown here is derived from an EMBL/GenBank/DDBJ whole genome shotgun (WGS) entry which is preliminary data.</text>
</comment>
<dbReference type="OrthoDB" id="7507465at2"/>
<gene>
    <name evidence="2" type="ORF">L284_14765</name>
</gene>
<dbReference type="PATRIC" id="fig|1096930.3.peg.2942"/>
<dbReference type="Proteomes" id="UP000015527">
    <property type="component" value="Unassembled WGS sequence"/>
</dbReference>
<dbReference type="RefSeq" id="WP_021234777.1">
    <property type="nucleotide sequence ID" value="NZ_ATHL01000091.1"/>
</dbReference>
<evidence type="ECO:0000313" key="2">
    <source>
        <dbReference type="EMBL" id="EQB13013.1"/>
    </source>
</evidence>
<evidence type="ECO:0000313" key="3">
    <source>
        <dbReference type="Proteomes" id="UP000015527"/>
    </source>
</evidence>
<evidence type="ECO:0000256" key="1">
    <source>
        <dbReference type="SAM" id="SignalP"/>
    </source>
</evidence>
<feature type="chain" id="PRO_5004564550" evidence="1">
    <location>
        <begin position="23"/>
        <end position="118"/>
    </location>
</feature>
<reference evidence="2 3" key="1">
    <citation type="journal article" date="2013" name="Genome Announc.">
        <title>Genome Sequence of Novosphingobium lindaniclasticum LE124T, Isolated from a Hexachlorocyclohexane Dumpsite.</title>
        <authorList>
            <person name="Saxena A."/>
            <person name="Nayyar N."/>
            <person name="Sangwan N."/>
            <person name="Kumari R."/>
            <person name="Khurana J.P."/>
            <person name="Lal R."/>
        </authorList>
    </citation>
    <scope>NUCLEOTIDE SEQUENCE [LARGE SCALE GENOMIC DNA]</scope>
    <source>
        <strain evidence="2 3">LE124</strain>
    </source>
</reference>
<feature type="signal peptide" evidence="1">
    <location>
        <begin position="1"/>
        <end position="22"/>
    </location>
</feature>
<keyword evidence="1" id="KW-0732">Signal</keyword>
<dbReference type="AlphaFoldDB" id="T0HLF9"/>
<accession>T0HLF9</accession>
<keyword evidence="3" id="KW-1185">Reference proteome</keyword>
<dbReference type="EMBL" id="ATHL01000091">
    <property type="protein sequence ID" value="EQB13013.1"/>
    <property type="molecule type" value="Genomic_DNA"/>
</dbReference>
<protein>
    <submittedName>
        <fullName evidence="2">Uncharacterized protein</fullName>
    </submittedName>
</protein>
<proteinExistence type="predicted"/>